<dbReference type="Proteomes" id="UP000007110">
    <property type="component" value="Unassembled WGS sequence"/>
</dbReference>
<dbReference type="RefSeq" id="XP_030832433.1">
    <property type="nucleotide sequence ID" value="XM_030976573.1"/>
</dbReference>
<reference evidence="14" key="1">
    <citation type="submission" date="2015-02" db="EMBL/GenBank/DDBJ databases">
        <title>Genome sequencing for Strongylocentrotus purpuratus.</title>
        <authorList>
            <person name="Murali S."/>
            <person name="Liu Y."/>
            <person name="Vee V."/>
            <person name="English A."/>
            <person name="Wang M."/>
            <person name="Skinner E."/>
            <person name="Han Y."/>
            <person name="Muzny D.M."/>
            <person name="Worley K.C."/>
            <person name="Gibbs R.A."/>
        </authorList>
    </citation>
    <scope>NUCLEOTIDE SEQUENCE</scope>
</reference>
<dbReference type="InterPro" id="IPR016024">
    <property type="entry name" value="ARM-type_fold"/>
</dbReference>
<keyword evidence="8" id="KW-0539">Nucleus</keyword>
<evidence type="ECO:0000259" key="12">
    <source>
        <dbReference type="SMART" id="SM00543"/>
    </source>
</evidence>
<evidence type="ECO:0000256" key="1">
    <source>
        <dbReference type="ARBA" id="ARBA00004123"/>
    </source>
</evidence>
<sequence>MSGSRRRKYRDDDEDMDTSHRSSKRRRPDNAQIEERLESLITRVGEKSTSSLESNLEGLSGVLEADLPNYKGKIIKILCDCAVALPEKITVYTTLVGLLNAKNFGFGDDFIIVLSKSMREFMKANEWSKARFVVRFFADLVNCHVIDVASLLSLYENFVAVSEEPDIPQVRSDWFIYSVLSSLPWVGCSLDEKKGEELTKLMKSIEDYLGKRKKDHVPFLRVWHGENPHEQQDYLENLWQQIAKLRRDEWVEKIIMRPYMAFHSILSESSVHSLPPFTPPPHNLELNYPIPKVVFRMFDPTDAPDGPPMPGPLSIERYLVEDQISSLISTYFRDRKDCAAQLLNYHAKKQIPLNYVIVEVMFGQLFNLPQSPQIHVFYMALFLELCKLQPGSLPQVLAQASEMLYERLEHMNLHSSDRFVNWFAHHLSNFQFRWSWEEWTDCLNVDVDLPKPKFVIEVLAKCLRLSYHQRIVESVPETFAPLVPNPPEPIYKYGEEGAESLPGYAIAQTLCDLIKKKGSIEVVLEVLKDAPNPKDVDGMEDETSFNALKIDVFVQVLLYLGSKSFSHSFGALAKFLPVLKELAVNEESQIYILRVIKDLWRNHSQRIAVLVDKLLRVRVISCPAVANWLFSSFMSSSFTRMFVWEILHSTINTMNKHVKGCETELEEARQSAKRPDDVDMESDEEDRYDITKAASESKIEQLQEKLEGAQSEEKKLFLIIFQRFVMVLGEHMVSCENKGEEFRTPWFIHAIQRLQQIFLVHYHQVVKYTTTLENLVFTSDTDPTILEVFTAFRSLHS</sequence>
<dbReference type="GeneID" id="763805"/>
<dbReference type="InParanoid" id="A0A7M7N7T6"/>
<dbReference type="GO" id="GO:0006406">
    <property type="term" value="P:mRNA export from nucleus"/>
    <property type="evidence" value="ECO:0000318"/>
    <property type="project" value="GO_Central"/>
</dbReference>
<dbReference type="KEGG" id="spu:763805"/>
<keyword evidence="5" id="KW-0506">mRNA capping</keyword>
<dbReference type="InterPro" id="IPR027159">
    <property type="entry name" value="CBP80"/>
</dbReference>
<evidence type="ECO:0000256" key="11">
    <source>
        <dbReference type="SAM" id="MobiDB-lite"/>
    </source>
</evidence>
<comment type="subcellular location">
    <subcellularLocation>
        <location evidence="1">Nucleus</location>
    </subcellularLocation>
</comment>
<dbReference type="Pfam" id="PF02854">
    <property type="entry name" value="MIF4G"/>
    <property type="match status" value="1"/>
</dbReference>
<dbReference type="GO" id="GO:0006370">
    <property type="term" value="P:7-methylguanosine mRNA capping"/>
    <property type="evidence" value="ECO:0007669"/>
    <property type="project" value="UniProtKB-KW"/>
</dbReference>
<evidence type="ECO:0000256" key="3">
    <source>
        <dbReference type="ARBA" id="ARBA00019879"/>
    </source>
</evidence>
<dbReference type="SMART" id="SM00543">
    <property type="entry name" value="MIF4G"/>
    <property type="match status" value="1"/>
</dbReference>
<protein>
    <recommendedName>
        <fullName evidence="3">Nuclear cap-binding protein subunit 1</fullName>
    </recommendedName>
    <alternativeName>
        <fullName evidence="9">80 kDa nuclear cap-binding protein</fullName>
    </alternativeName>
</protein>
<name>A0A7M7N7T6_STRPU</name>
<accession>A0A7M7N7T6</accession>
<dbReference type="CTD" id="4686"/>
<dbReference type="FunFam" id="1.25.40.180:FF:000041">
    <property type="entry name" value="Nuclear cap-binding protein subunit 1"/>
    <property type="match status" value="1"/>
</dbReference>
<dbReference type="Pfam" id="PF09088">
    <property type="entry name" value="MIF4G_like"/>
    <property type="match status" value="1"/>
</dbReference>
<organism evidence="13 14">
    <name type="scientific">Strongylocentrotus purpuratus</name>
    <name type="common">Purple sea urchin</name>
    <dbReference type="NCBI Taxonomy" id="7668"/>
    <lineage>
        <taxon>Eukaryota</taxon>
        <taxon>Metazoa</taxon>
        <taxon>Echinodermata</taxon>
        <taxon>Eleutherozoa</taxon>
        <taxon>Echinozoa</taxon>
        <taxon>Echinoidea</taxon>
        <taxon>Euechinoidea</taxon>
        <taxon>Echinacea</taxon>
        <taxon>Camarodonta</taxon>
        <taxon>Echinidea</taxon>
        <taxon>Strongylocentrotidae</taxon>
        <taxon>Strongylocentrotus</taxon>
    </lineage>
</organism>
<dbReference type="OMA" id="CAAEGLM"/>
<feature type="coiled-coil region" evidence="10">
    <location>
        <begin position="651"/>
        <end position="719"/>
    </location>
</feature>
<feature type="domain" description="MIF4G" evidence="12">
    <location>
        <begin position="34"/>
        <end position="246"/>
    </location>
</feature>
<dbReference type="OrthoDB" id="10252707at2759"/>
<keyword evidence="7" id="KW-0508">mRNA splicing</keyword>
<dbReference type="InterPro" id="IPR015172">
    <property type="entry name" value="MIF4G-like_typ-1"/>
</dbReference>
<dbReference type="PANTHER" id="PTHR12412">
    <property type="entry name" value="CAP BINDING PROTEIN"/>
    <property type="match status" value="1"/>
</dbReference>
<dbReference type="FunFam" id="1.25.40.180:FF:000010">
    <property type="entry name" value="Nuclear cap-binding protein subunit 1"/>
    <property type="match status" value="1"/>
</dbReference>
<evidence type="ECO:0000256" key="8">
    <source>
        <dbReference type="ARBA" id="ARBA00023242"/>
    </source>
</evidence>
<dbReference type="GO" id="GO:0008380">
    <property type="term" value="P:RNA splicing"/>
    <property type="evidence" value="ECO:0007669"/>
    <property type="project" value="UniProtKB-KW"/>
</dbReference>
<evidence type="ECO:0000313" key="13">
    <source>
        <dbReference type="EnsemblMetazoa" id="XP_030832433"/>
    </source>
</evidence>
<dbReference type="SUPFAM" id="SSF48371">
    <property type="entry name" value="ARM repeat"/>
    <property type="match status" value="3"/>
</dbReference>
<dbReference type="EnsemblMetazoa" id="XM_030976573">
    <property type="protein sequence ID" value="XP_030832433"/>
    <property type="gene ID" value="LOC763805"/>
</dbReference>
<evidence type="ECO:0000313" key="14">
    <source>
        <dbReference type="Proteomes" id="UP000007110"/>
    </source>
</evidence>
<evidence type="ECO:0000256" key="2">
    <source>
        <dbReference type="ARBA" id="ARBA00007413"/>
    </source>
</evidence>
<dbReference type="GO" id="GO:0005634">
    <property type="term" value="C:nucleus"/>
    <property type="evidence" value="ECO:0000318"/>
    <property type="project" value="GO_Central"/>
</dbReference>
<dbReference type="GO" id="GO:0031053">
    <property type="term" value="P:primary miRNA processing"/>
    <property type="evidence" value="ECO:0007669"/>
    <property type="project" value="UniProtKB-ARBA"/>
</dbReference>
<keyword evidence="10" id="KW-0175">Coiled coil</keyword>
<dbReference type="GO" id="GO:0005846">
    <property type="term" value="C:nuclear cap binding complex"/>
    <property type="evidence" value="ECO:0000318"/>
    <property type="project" value="GO_Central"/>
</dbReference>
<dbReference type="PANTHER" id="PTHR12412:SF2">
    <property type="entry name" value="NUCLEAR CAP-BINDING PROTEIN SUBUNIT 1"/>
    <property type="match status" value="1"/>
</dbReference>
<comment type="similarity">
    <text evidence="2">Belongs to the NCBP1 family.</text>
</comment>
<proteinExistence type="inferred from homology"/>
<evidence type="ECO:0000256" key="9">
    <source>
        <dbReference type="ARBA" id="ARBA00030965"/>
    </source>
</evidence>
<dbReference type="Pfam" id="PF09090">
    <property type="entry name" value="MIF4G_like_2"/>
    <property type="match status" value="1"/>
</dbReference>
<keyword evidence="6" id="KW-0943">RNA-mediated gene silencing</keyword>
<feature type="region of interest" description="Disordered" evidence="11">
    <location>
        <begin position="1"/>
        <end position="33"/>
    </location>
</feature>
<dbReference type="GO" id="GO:0003729">
    <property type="term" value="F:mRNA binding"/>
    <property type="evidence" value="ECO:0000318"/>
    <property type="project" value="GO_Central"/>
</dbReference>
<dbReference type="GO" id="GO:0000184">
    <property type="term" value="P:nuclear-transcribed mRNA catabolic process, nonsense-mediated decay"/>
    <property type="evidence" value="ECO:0000318"/>
    <property type="project" value="GO_Central"/>
</dbReference>
<reference evidence="13" key="2">
    <citation type="submission" date="2021-01" db="UniProtKB">
        <authorList>
            <consortium name="EnsemblMetazoa"/>
        </authorList>
    </citation>
    <scope>IDENTIFICATION</scope>
</reference>
<dbReference type="Gene3D" id="1.25.40.180">
    <property type="match status" value="3"/>
</dbReference>
<evidence type="ECO:0000256" key="10">
    <source>
        <dbReference type="SAM" id="Coils"/>
    </source>
</evidence>
<evidence type="ECO:0000256" key="4">
    <source>
        <dbReference type="ARBA" id="ARBA00022664"/>
    </source>
</evidence>
<evidence type="ECO:0000256" key="6">
    <source>
        <dbReference type="ARBA" id="ARBA00023158"/>
    </source>
</evidence>
<dbReference type="GO" id="GO:0050684">
    <property type="term" value="P:regulation of mRNA processing"/>
    <property type="evidence" value="ECO:0000318"/>
    <property type="project" value="GO_Central"/>
</dbReference>
<dbReference type="GO" id="GO:0000339">
    <property type="term" value="F:RNA cap binding"/>
    <property type="evidence" value="ECO:0000318"/>
    <property type="project" value="GO_Central"/>
</dbReference>
<evidence type="ECO:0000256" key="7">
    <source>
        <dbReference type="ARBA" id="ARBA00023187"/>
    </source>
</evidence>
<keyword evidence="4" id="KW-0507">mRNA processing</keyword>
<dbReference type="InterPro" id="IPR015174">
    <property type="entry name" value="MIF4G-like_typ-2"/>
</dbReference>
<dbReference type="AlphaFoldDB" id="A0A7M7N7T6"/>
<dbReference type="InterPro" id="IPR003890">
    <property type="entry name" value="MIF4G-like_typ-3"/>
</dbReference>
<keyword evidence="14" id="KW-1185">Reference proteome</keyword>
<evidence type="ECO:0000256" key="5">
    <source>
        <dbReference type="ARBA" id="ARBA00023042"/>
    </source>
</evidence>